<dbReference type="OrthoDB" id="8867611at2"/>
<dbReference type="PANTHER" id="PTHR41786:SF1">
    <property type="entry name" value="6-HYDROXYMETHYLPTERIN DIPHOSPHOKINASE MPTE-LIKE DOMAIN-CONTAINING PROTEIN"/>
    <property type="match status" value="1"/>
</dbReference>
<keyword evidence="5" id="KW-1185">Reference proteome</keyword>
<gene>
    <name evidence="4" type="ordered locus">NAMH_1610</name>
</gene>
<dbReference type="Pfam" id="PF01973">
    <property type="entry name" value="MptE-like"/>
    <property type="match status" value="1"/>
</dbReference>
<dbReference type="EMBL" id="CP001279">
    <property type="protein sequence ID" value="ACM92477.1"/>
    <property type="molecule type" value="Genomic_DNA"/>
</dbReference>
<evidence type="ECO:0000256" key="1">
    <source>
        <dbReference type="SAM" id="Phobius"/>
    </source>
</evidence>
<dbReference type="STRING" id="598659.NAMH_1610"/>
<dbReference type="InterPro" id="IPR002826">
    <property type="entry name" value="MptE-like"/>
</dbReference>
<keyword evidence="1" id="KW-1133">Transmembrane helix</keyword>
<evidence type="ECO:0000259" key="3">
    <source>
        <dbReference type="Pfam" id="PF20157"/>
    </source>
</evidence>
<keyword evidence="1" id="KW-0812">Transmembrane</keyword>
<feature type="transmembrane region" description="Helical" evidence="1">
    <location>
        <begin position="78"/>
        <end position="96"/>
    </location>
</feature>
<organism evidence="4 5">
    <name type="scientific">Nautilia profundicola (strain ATCC BAA-1463 / DSM 18972 / AmH)</name>
    <dbReference type="NCBI Taxonomy" id="598659"/>
    <lineage>
        <taxon>Bacteria</taxon>
        <taxon>Pseudomonadati</taxon>
        <taxon>Campylobacterota</taxon>
        <taxon>Epsilonproteobacteria</taxon>
        <taxon>Nautiliales</taxon>
        <taxon>Nautiliaceae</taxon>
        <taxon>Nautilia</taxon>
    </lineage>
</organism>
<dbReference type="HOGENOM" id="CLU_026503_1_1_7"/>
<dbReference type="InterPro" id="IPR045376">
    <property type="entry name" value="Maf_N"/>
</dbReference>
<feature type="domain" description="6-hydroxymethylpterin diphosphokinase MptE-like" evidence="2">
    <location>
        <begin position="209"/>
        <end position="378"/>
    </location>
</feature>
<dbReference type="AlphaFoldDB" id="B9L6K9"/>
<dbReference type="PANTHER" id="PTHR41786">
    <property type="entry name" value="MOTILITY ACCESSORY FACTOR MAF"/>
    <property type="match status" value="1"/>
</dbReference>
<dbReference type="RefSeq" id="WP_012663848.1">
    <property type="nucleotide sequence ID" value="NC_012115.1"/>
</dbReference>
<evidence type="ECO:0000313" key="4">
    <source>
        <dbReference type="EMBL" id="ACM92477.1"/>
    </source>
</evidence>
<keyword evidence="1" id="KW-0472">Membrane</keyword>
<proteinExistence type="predicted"/>
<dbReference type="KEGG" id="nam:NAMH_1610"/>
<evidence type="ECO:0000313" key="5">
    <source>
        <dbReference type="Proteomes" id="UP000000448"/>
    </source>
</evidence>
<dbReference type="eggNOG" id="COG2604">
    <property type="taxonomic scope" value="Bacteria"/>
</dbReference>
<name>B9L6K9_NAUPA</name>
<feature type="domain" description="Glycosyltransferase Maf N-terminal" evidence="3">
    <location>
        <begin position="65"/>
        <end position="137"/>
    </location>
</feature>
<protein>
    <submittedName>
        <fullName evidence="4">Motility accessory factor</fullName>
    </submittedName>
</protein>
<dbReference type="Pfam" id="PF20157">
    <property type="entry name" value="Maf_flag10_N"/>
    <property type="match status" value="1"/>
</dbReference>
<accession>B9L6K9</accession>
<reference evidence="4 5" key="1">
    <citation type="journal article" date="2009" name="PLoS Genet.">
        <title>Adaptations to submarine hydrothermal environments exemplified by the genome of Nautilia profundicola.</title>
        <authorList>
            <person name="Campbell B.J."/>
            <person name="Smith J.L."/>
            <person name="Hanson T.E."/>
            <person name="Klotz M.G."/>
            <person name="Stein L.Y."/>
            <person name="Lee C.K."/>
            <person name="Wu D."/>
            <person name="Robinson J.M."/>
            <person name="Khouri H.M."/>
            <person name="Eisen J.A."/>
            <person name="Cary S.C."/>
        </authorList>
    </citation>
    <scope>NUCLEOTIDE SEQUENCE [LARGE SCALE GENOMIC DNA]</scope>
    <source>
        <strain evidence="5">ATCC BAA-1463 / DSM 18972 / AmH</strain>
    </source>
</reference>
<sequence length="643" mass="74677">MSQIFEKNIKALLEKKPELATKLFALKTHNDFEVVQQGNDPINLNIIDKKRNYPIYETQPLDEIQKKQQHFKEKYERYPVLFFFGMGNGIFIKLLFANSSLKKVFVFEPNLEILYIAFHIVDFSEEILNEKLEIFLPQEFTFAKAMRLFSHKDVQLFAKTFELHIYSNYYEKFYSNTIIEINKLLIRAIKQTITNFGNDTIDTLIGIEHHINNIPTMLKNPYFSQLENKKNTDVAIIVSTGPSLAKQLPLLKKIQNHATLICIDASMPILAKHGIVPDFVTSLERVQATAKFFKNTPPKFQKNIIMLHASLQHKDVLKYSKGKKILPMRPFRHTKYFKLDKFGYLGIGMSAANMAYELAYFMKYKTIVLIGQDLAYSEDGKSHSEGHVFGANQVKHKPTDEYVTKYGGNGVIKTTRVWNMFRNFFEKDIEDAKEQGVTTINATEGGARIHGAIEMPFSEVVEKYIDTSKNKKEIKLRTLSDNTINKLLLKSHKKIETMVNYGQKVQSKIEKVFLQVAKECEKLAKLKDENKLEEIDYEKLLKLSNKIDKIKDIIETERFSLIFGETIESYLVNKELDLAKIMVRPSNTEIEKKAKLIEWIMQHKEWLFMLAGSINAQIIVVKRAVKNLERELKKRNLQFNKIK</sequence>
<evidence type="ECO:0000259" key="2">
    <source>
        <dbReference type="Pfam" id="PF01973"/>
    </source>
</evidence>
<dbReference type="Proteomes" id="UP000000448">
    <property type="component" value="Chromosome"/>
</dbReference>